<sequence length="65" mass="7610">MTLVETTRQIAKIGKIGILYLPIFCESTFRTLLIELLKCFSQSCRYLKLRKLRLTIYIGYGCVEF</sequence>
<accession>A0ABR0B7Z5</accession>
<comment type="caution">
    <text evidence="1">The sequence shown here is derived from an EMBL/GenBank/DDBJ whole genome shotgun (WGS) entry which is preliminary data.</text>
</comment>
<evidence type="ECO:0000313" key="2">
    <source>
        <dbReference type="Proteomes" id="UP001234178"/>
    </source>
</evidence>
<name>A0ABR0B7Z5_9CRUS</name>
<proteinExistence type="predicted"/>
<reference evidence="1 2" key="1">
    <citation type="journal article" date="2023" name="Nucleic Acids Res.">
        <title>The hologenome of Daphnia magna reveals possible DNA methylation and microbiome-mediated evolution of the host genome.</title>
        <authorList>
            <person name="Chaturvedi A."/>
            <person name="Li X."/>
            <person name="Dhandapani V."/>
            <person name="Marshall H."/>
            <person name="Kissane S."/>
            <person name="Cuenca-Cambronero M."/>
            <person name="Asole G."/>
            <person name="Calvet F."/>
            <person name="Ruiz-Romero M."/>
            <person name="Marangio P."/>
            <person name="Guigo R."/>
            <person name="Rago D."/>
            <person name="Mirbahai L."/>
            <person name="Eastwood N."/>
            <person name="Colbourne J.K."/>
            <person name="Zhou J."/>
            <person name="Mallon E."/>
            <person name="Orsini L."/>
        </authorList>
    </citation>
    <scope>NUCLEOTIDE SEQUENCE [LARGE SCALE GENOMIC DNA]</scope>
    <source>
        <strain evidence="1">LRV0_1</strain>
    </source>
</reference>
<protein>
    <submittedName>
        <fullName evidence="1">Uncharacterized protein</fullName>
    </submittedName>
</protein>
<dbReference type="Proteomes" id="UP001234178">
    <property type="component" value="Unassembled WGS sequence"/>
</dbReference>
<keyword evidence="2" id="KW-1185">Reference proteome</keyword>
<dbReference type="EMBL" id="JAOYFB010000040">
    <property type="protein sequence ID" value="KAK4037809.1"/>
    <property type="molecule type" value="Genomic_DNA"/>
</dbReference>
<gene>
    <name evidence="1" type="ORF">OUZ56_029838</name>
</gene>
<evidence type="ECO:0000313" key="1">
    <source>
        <dbReference type="EMBL" id="KAK4037809.1"/>
    </source>
</evidence>
<organism evidence="1 2">
    <name type="scientific">Daphnia magna</name>
    <dbReference type="NCBI Taxonomy" id="35525"/>
    <lineage>
        <taxon>Eukaryota</taxon>
        <taxon>Metazoa</taxon>
        <taxon>Ecdysozoa</taxon>
        <taxon>Arthropoda</taxon>
        <taxon>Crustacea</taxon>
        <taxon>Branchiopoda</taxon>
        <taxon>Diplostraca</taxon>
        <taxon>Cladocera</taxon>
        <taxon>Anomopoda</taxon>
        <taxon>Daphniidae</taxon>
        <taxon>Daphnia</taxon>
    </lineage>
</organism>